<dbReference type="Proteomes" id="UP000075420">
    <property type="component" value="Unassembled WGS sequence"/>
</dbReference>
<dbReference type="PANTHER" id="PTHR10443">
    <property type="entry name" value="MICROSOMAL DIPEPTIDASE"/>
    <property type="match status" value="1"/>
</dbReference>
<reference evidence="1 2" key="1">
    <citation type="submission" date="2014-02" db="EMBL/GenBank/DDBJ databases">
        <title>The small core and large imbalanced accessory genome model reveals a collaborative survival strategy of Sorangium cellulosum strains in nature.</title>
        <authorList>
            <person name="Han K."/>
            <person name="Peng R."/>
            <person name="Blom J."/>
            <person name="Li Y.-Z."/>
        </authorList>
    </citation>
    <scope>NUCLEOTIDE SEQUENCE [LARGE SCALE GENOMIC DNA]</scope>
    <source>
        <strain evidence="1 2">So0157-25</strain>
    </source>
</reference>
<name>A0A150PAF7_SORCE</name>
<dbReference type="Gene3D" id="3.20.20.140">
    <property type="entry name" value="Metal-dependent hydrolases"/>
    <property type="match status" value="1"/>
</dbReference>
<gene>
    <name evidence="1" type="ORF">BE08_08235</name>
</gene>
<dbReference type="AlphaFoldDB" id="A0A150PAF7"/>
<sequence length="341" mass="36461">MHGTPEARALHAQFPAIDLHADSLMWSRWVGYDLHERHEPPLPLAALGGHVDVPRLVEGGVGAQFFGLVSLPIGQRRGLAAVIDEQIDLLEQAVRAQPGRLVKALTADDVEAARARGAVAALLGVEGAHALEGELDTLERFARRGVRYLGLCHFTANEACFPAYGSGRNDGEGLTAFGRDVVRRAEDLGVIVDLAHINRAGFLEACALSRRPPVVSHTGVAGAFEHWRNIDDDQLRAVADRGGCAGIIFCPLYLGGNGLAPVVKHLLHIIDVAGEDTPALGSDWDGFIIPTRDLRDAAHLPLLTDALLAAGLSERVIAKVLRGNVMRILRDNPLPAGRADA</sequence>
<protein>
    <submittedName>
        <fullName evidence="1">Peptidase</fullName>
    </submittedName>
</protein>
<dbReference type="SUPFAM" id="SSF51556">
    <property type="entry name" value="Metallo-dependent hydrolases"/>
    <property type="match status" value="1"/>
</dbReference>
<evidence type="ECO:0000313" key="1">
    <source>
        <dbReference type="EMBL" id="KYF52682.1"/>
    </source>
</evidence>
<proteinExistence type="predicted"/>
<dbReference type="Pfam" id="PF01244">
    <property type="entry name" value="Peptidase_M19"/>
    <property type="match status" value="1"/>
</dbReference>
<dbReference type="EMBL" id="JELY01002403">
    <property type="protein sequence ID" value="KYF52682.1"/>
    <property type="molecule type" value="Genomic_DNA"/>
</dbReference>
<dbReference type="GO" id="GO:0006508">
    <property type="term" value="P:proteolysis"/>
    <property type="evidence" value="ECO:0007669"/>
    <property type="project" value="InterPro"/>
</dbReference>
<dbReference type="GO" id="GO:0070573">
    <property type="term" value="F:metallodipeptidase activity"/>
    <property type="evidence" value="ECO:0007669"/>
    <property type="project" value="InterPro"/>
</dbReference>
<evidence type="ECO:0000313" key="2">
    <source>
        <dbReference type="Proteomes" id="UP000075420"/>
    </source>
</evidence>
<organism evidence="1 2">
    <name type="scientific">Sorangium cellulosum</name>
    <name type="common">Polyangium cellulosum</name>
    <dbReference type="NCBI Taxonomy" id="56"/>
    <lineage>
        <taxon>Bacteria</taxon>
        <taxon>Pseudomonadati</taxon>
        <taxon>Myxococcota</taxon>
        <taxon>Polyangia</taxon>
        <taxon>Polyangiales</taxon>
        <taxon>Polyangiaceae</taxon>
        <taxon>Sorangium</taxon>
    </lineage>
</organism>
<dbReference type="InterPro" id="IPR032466">
    <property type="entry name" value="Metal_Hydrolase"/>
</dbReference>
<dbReference type="InterPro" id="IPR008257">
    <property type="entry name" value="Pept_M19"/>
</dbReference>
<dbReference type="PROSITE" id="PS51365">
    <property type="entry name" value="RENAL_DIPEPTIDASE_2"/>
    <property type="match status" value="1"/>
</dbReference>
<dbReference type="PANTHER" id="PTHR10443:SF12">
    <property type="entry name" value="DIPEPTIDASE"/>
    <property type="match status" value="1"/>
</dbReference>
<comment type="caution">
    <text evidence="1">The sequence shown here is derived from an EMBL/GenBank/DDBJ whole genome shotgun (WGS) entry which is preliminary data.</text>
</comment>
<accession>A0A150PAF7</accession>